<dbReference type="InterPro" id="IPR045026">
    <property type="entry name" value="LIMYB"/>
</dbReference>
<feature type="region of interest" description="Disordered" evidence="1">
    <location>
        <begin position="212"/>
        <end position="270"/>
    </location>
</feature>
<proteinExistence type="predicted"/>
<evidence type="ECO:0000259" key="2">
    <source>
        <dbReference type="Pfam" id="PF12776"/>
    </source>
</evidence>
<sequence length="270" mass="30864">MFLFSYPHKLSPAMALNIPQQSHFFYKRNWSPTADGILIKVLIQKKKELNWHGEIIPEIVIEQATKAIEMGINLCFTSEEINERLVFLESRYRCFKEVVKTPGTFWDFPSNIVDATDSVWKTIFTKNKLASAYYHKGEPIFNELACLFGENDVKLEKTTTVIILSETVDNVHVAEPAISHIQCSSEEVNSPMVEAKPNLRRKLFVDANYVDDEGSTTEKDNEADKECQEKNMEMKTQKKGTLRQQLESPQPYASPGGSSCASNSPYIWRR</sequence>
<feature type="compositionally biased region" description="Polar residues" evidence="1">
    <location>
        <begin position="256"/>
        <end position="270"/>
    </location>
</feature>
<accession>A0ABD1HIS3</accession>
<dbReference type="AlphaFoldDB" id="A0ABD1HIS3"/>
<evidence type="ECO:0000313" key="3">
    <source>
        <dbReference type="EMBL" id="KAL1555890.1"/>
    </source>
</evidence>
<keyword evidence="4" id="KW-1185">Reference proteome</keyword>
<feature type="compositionally biased region" description="Basic and acidic residues" evidence="1">
    <location>
        <begin position="216"/>
        <end position="236"/>
    </location>
</feature>
<gene>
    <name evidence="3" type="ORF">AAHA92_11576</name>
</gene>
<evidence type="ECO:0000256" key="1">
    <source>
        <dbReference type="SAM" id="MobiDB-lite"/>
    </source>
</evidence>
<evidence type="ECO:0000313" key="4">
    <source>
        <dbReference type="Proteomes" id="UP001567538"/>
    </source>
</evidence>
<protein>
    <recommendedName>
        <fullName evidence="2">Myb/SANT-like domain-containing protein</fullName>
    </recommendedName>
</protein>
<comment type="caution">
    <text evidence="3">The sequence shown here is derived from an EMBL/GenBank/DDBJ whole genome shotgun (WGS) entry which is preliminary data.</text>
</comment>
<organism evidence="3 4">
    <name type="scientific">Salvia divinorum</name>
    <name type="common">Maria pastora</name>
    <name type="synonym">Diviner's sage</name>
    <dbReference type="NCBI Taxonomy" id="28513"/>
    <lineage>
        <taxon>Eukaryota</taxon>
        <taxon>Viridiplantae</taxon>
        <taxon>Streptophyta</taxon>
        <taxon>Embryophyta</taxon>
        <taxon>Tracheophyta</taxon>
        <taxon>Spermatophyta</taxon>
        <taxon>Magnoliopsida</taxon>
        <taxon>eudicotyledons</taxon>
        <taxon>Gunneridae</taxon>
        <taxon>Pentapetalae</taxon>
        <taxon>asterids</taxon>
        <taxon>lamiids</taxon>
        <taxon>Lamiales</taxon>
        <taxon>Lamiaceae</taxon>
        <taxon>Nepetoideae</taxon>
        <taxon>Mentheae</taxon>
        <taxon>Salviinae</taxon>
        <taxon>Salvia</taxon>
        <taxon>Salvia subgen. Calosphace</taxon>
    </lineage>
</organism>
<dbReference type="Pfam" id="PF12776">
    <property type="entry name" value="Myb_DNA-bind_3"/>
    <property type="match status" value="1"/>
</dbReference>
<feature type="domain" description="Myb/SANT-like" evidence="2">
    <location>
        <begin position="29"/>
        <end position="122"/>
    </location>
</feature>
<dbReference type="EMBL" id="JBEAFC010000005">
    <property type="protein sequence ID" value="KAL1555890.1"/>
    <property type="molecule type" value="Genomic_DNA"/>
</dbReference>
<reference evidence="3 4" key="1">
    <citation type="submission" date="2024-06" db="EMBL/GenBank/DDBJ databases">
        <title>A chromosome level genome sequence of Diviner's sage (Salvia divinorum).</title>
        <authorList>
            <person name="Ford S.A."/>
            <person name="Ro D.-K."/>
            <person name="Ness R.W."/>
            <person name="Phillips M.A."/>
        </authorList>
    </citation>
    <scope>NUCLEOTIDE SEQUENCE [LARGE SCALE GENOMIC DNA]</scope>
    <source>
        <strain evidence="3">SAF-2024a</strain>
        <tissue evidence="3">Leaf</tissue>
    </source>
</reference>
<dbReference type="InterPro" id="IPR024752">
    <property type="entry name" value="Myb/SANT-like_dom"/>
</dbReference>
<dbReference type="Proteomes" id="UP001567538">
    <property type="component" value="Unassembled WGS sequence"/>
</dbReference>
<dbReference type="PANTHER" id="PTHR47584">
    <property type="match status" value="1"/>
</dbReference>
<dbReference type="PANTHER" id="PTHR47584:SF14">
    <property type="entry name" value="L10-INTERACTING MYB DOMAIN-CONTAINING PROTEIN-LIKE"/>
    <property type="match status" value="1"/>
</dbReference>
<name>A0ABD1HIS3_SALDI</name>